<dbReference type="AlphaFoldDB" id="A0A381S6E6"/>
<dbReference type="GO" id="GO:0003960">
    <property type="term" value="F:quinone reductase (NADPH) activity"/>
    <property type="evidence" value="ECO:0007669"/>
    <property type="project" value="TreeGrafter"/>
</dbReference>
<keyword evidence="1" id="KW-0521">NADP</keyword>
<dbReference type="InterPro" id="IPR036291">
    <property type="entry name" value="NAD(P)-bd_dom_sf"/>
</dbReference>
<dbReference type="InterPro" id="IPR020843">
    <property type="entry name" value="ER"/>
</dbReference>
<dbReference type="InterPro" id="IPR011032">
    <property type="entry name" value="GroES-like_sf"/>
</dbReference>
<dbReference type="PANTHER" id="PTHR48106">
    <property type="entry name" value="QUINONE OXIDOREDUCTASE PIG3-RELATED"/>
    <property type="match status" value="1"/>
</dbReference>
<sequence>MKAVSYNEPGESDVLHYGDLPDPEPGAGDVVVDVAATALNRLDLSQRHGWFQLPGFTYPHVAGMDLAGVVSAVGSEVSNVEFGDRVVVDPSLAGVADNSKLAGRGDLFGELGVIGGTVDGGYAEKCLVPASHVYGVPDNVSLEDAATFPTCYLTASHALFVTGGLQAGETVMVHAAGSGLGVAAVQLASNAGATVLATAGSDEKCARALDLGVAHVLNNRTGDIVAWSREVTSGAGVDLVLDCVGTALFGASLFALGIHGRLVNCGNASGDEATIPSLGHVFHSGISIRGSDPYRPEEFGPVWSEFCLGDYQVVIDSIHPLSDAAVAQDKMLTGQFFGKILLTP</sequence>
<reference evidence="4" key="1">
    <citation type="submission" date="2018-05" db="EMBL/GenBank/DDBJ databases">
        <authorList>
            <person name="Lanie J.A."/>
            <person name="Ng W.-L."/>
            <person name="Kazmierczak K.M."/>
            <person name="Andrzejewski T.M."/>
            <person name="Davidsen T.M."/>
            <person name="Wayne K.J."/>
            <person name="Tettelin H."/>
            <person name="Glass J.I."/>
            <person name="Rusch D."/>
            <person name="Podicherti R."/>
            <person name="Tsui H.-C.T."/>
            <person name="Winkler M.E."/>
        </authorList>
    </citation>
    <scope>NUCLEOTIDE SEQUENCE</scope>
</reference>
<dbReference type="PANTHER" id="PTHR48106:SF18">
    <property type="entry name" value="QUINONE OXIDOREDUCTASE PIG3"/>
    <property type="match status" value="1"/>
</dbReference>
<dbReference type="SUPFAM" id="SSF51735">
    <property type="entry name" value="NAD(P)-binding Rossmann-fold domains"/>
    <property type="match status" value="1"/>
</dbReference>
<dbReference type="EMBL" id="UINC01002647">
    <property type="protein sequence ID" value="SUZ98881.1"/>
    <property type="molecule type" value="Genomic_DNA"/>
</dbReference>
<name>A0A381S6E6_9ZZZZ</name>
<gene>
    <name evidence="4" type="ORF">METZ01_LOCUS51735</name>
</gene>
<evidence type="ECO:0000256" key="1">
    <source>
        <dbReference type="ARBA" id="ARBA00022857"/>
    </source>
</evidence>
<dbReference type="Pfam" id="PF08240">
    <property type="entry name" value="ADH_N"/>
    <property type="match status" value="1"/>
</dbReference>
<dbReference type="GO" id="GO:0070402">
    <property type="term" value="F:NADPH binding"/>
    <property type="evidence" value="ECO:0007669"/>
    <property type="project" value="TreeGrafter"/>
</dbReference>
<evidence type="ECO:0000313" key="4">
    <source>
        <dbReference type="EMBL" id="SUZ98881.1"/>
    </source>
</evidence>
<dbReference type="InterPro" id="IPR013154">
    <property type="entry name" value="ADH-like_N"/>
</dbReference>
<dbReference type="SUPFAM" id="SSF50129">
    <property type="entry name" value="GroES-like"/>
    <property type="match status" value="1"/>
</dbReference>
<organism evidence="4">
    <name type="scientific">marine metagenome</name>
    <dbReference type="NCBI Taxonomy" id="408172"/>
    <lineage>
        <taxon>unclassified sequences</taxon>
        <taxon>metagenomes</taxon>
        <taxon>ecological metagenomes</taxon>
    </lineage>
</organism>
<dbReference type="GO" id="GO:0048038">
    <property type="term" value="F:quinone binding"/>
    <property type="evidence" value="ECO:0007669"/>
    <property type="project" value="TreeGrafter"/>
</dbReference>
<dbReference type="Gene3D" id="3.90.180.10">
    <property type="entry name" value="Medium-chain alcohol dehydrogenases, catalytic domain"/>
    <property type="match status" value="1"/>
</dbReference>
<keyword evidence="2" id="KW-0560">Oxidoreductase</keyword>
<dbReference type="SMART" id="SM00829">
    <property type="entry name" value="PKS_ER"/>
    <property type="match status" value="1"/>
</dbReference>
<proteinExistence type="predicted"/>
<protein>
    <recommendedName>
        <fullName evidence="3">Enoyl reductase (ER) domain-containing protein</fullName>
    </recommendedName>
</protein>
<evidence type="ECO:0000256" key="2">
    <source>
        <dbReference type="ARBA" id="ARBA00023002"/>
    </source>
</evidence>
<feature type="domain" description="Enoyl reductase (ER)" evidence="3">
    <location>
        <begin position="10"/>
        <end position="342"/>
    </location>
</feature>
<dbReference type="InterPro" id="IPR013149">
    <property type="entry name" value="ADH-like_C"/>
</dbReference>
<accession>A0A381S6E6</accession>
<evidence type="ECO:0000259" key="3">
    <source>
        <dbReference type="SMART" id="SM00829"/>
    </source>
</evidence>
<dbReference type="Pfam" id="PF00107">
    <property type="entry name" value="ADH_zinc_N"/>
    <property type="match status" value="1"/>
</dbReference>